<dbReference type="EMBL" id="BMZO01000003">
    <property type="protein sequence ID" value="GHC66553.1"/>
    <property type="molecule type" value="Genomic_DNA"/>
</dbReference>
<evidence type="ECO:0000256" key="2">
    <source>
        <dbReference type="SAM" id="Phobius"/>
    </source>
</evidence>
<feature type="region of interest" description="Disordered" evidence="1">
    <location>
        <begin position="94"/>
        <end position="119"/>
    </location>
</feature>
<comment type="caution">
    <text evidence="3">The sequence shown here is derived from an EMBL/GenBank/DDBJ whole genome shotgun (WGS) entry which is preliminary data.</text>
</comment>
<keyword evidence="4" id="KW-1185">Reference proteome</keyword>
<keyword evidence="2" id="KW-0812">Transmembrane</keyword>
<sequence length="322" mass="34880">MDVIEKAIRNALEKGDAKDRAYRENVYRSAFSALEKALKANPSTTVESAIKRRKTLQATITEIERQFIVPPPAPDEPEFEQDDRVLDAAPDRDLRLAPEQVKPSRGSAKAPKARREKKRGGSTLATLFTTVILVIIAAFGLWWGVSTGMIGSMTSGTLSSSSRQNVGPRTISEERALAGWTEIFDGSDAEALAATSSGLGQAMQDESGDFLRVTPTATSSTISFPVTQAVLQEVGGGRAMFNIVARSSDGTPTQIAVECDFGDMGNCGRTRYEVPALRGENLFEVDLSQGTASRGEIRIDANVQDDGKAIDIYEIRAMREEE</sequence>
<evidence type="ECO:0000313" key="3">
    <source>
        <dbReference type="EMBL" id="GHC66553.1"/>
    </source>
</evidence>
<organism evidence="3 4">
    <name type="scientific">Limoniibacter endophyticus</name>
    <dbReference type="NCBI Taxonomy" id="1565040"/>
    <lineage>
        <taxon>Bacteria</taxon>
        <taxon>Pseudomonadati</taxon>
        <taxon>Pseudomonadota</taxon>
        <taxon>Alphaproteobacteria</taxon>
        <taxon>Hyphomicrobiales</taxon>
        <taxon>Bartonellaceae</taxon>
        <taxon>Limoniibacter</taxon>
    </lineage>
</organism>
<dbReference type="AlphaFoldDB" id="A0A8J3DN37"/>
<keyword evidence="2" id="KW-0472">Membrane</keyword>
<keyword evidence="2" id="KW-1133">Transmembrane helix</keyword>
<reference evidence="3" key="2">
    <citation type="submission" date="2020-09" db="EMBL/GenBank/DDBJ databases">
        <authorList>
            <person name="Sun Q."/>
            <person name="Kim S."/>
        </authorList>
    </citation>
    <scope>NUCLEOTIDE SEQUENCE</scope>
    <source>
        <strain evidence="3">KCTC 42097</strain>
    </source>
</reference>
<protein>
    <submittedName>
        <fullName evidence="3">Uncharacterized protein</fullName>
    </submittedName>
</protein>
<proteinExistence type="predicted"/>
<feature type="transmembrane region" description="Helical" evidence="2">
    <location>
        <begin position="124"/>
        <end position="145"/>
    </location>
</feature>
<gene>
    <name evidence="3" type="ORF">GCM10010136_09740</name>
</gene>
<accession>A0A8J3DN37</accession>
<reference evidence="3" key="1">
    <citation type="journal article" date="2014" name="Int. J. Syst. Evol. Microbiol.">
        <title>Complete genome sequence of Corynebacterium casei LMG S-19264T (=DSM 44701T), isolated from a smear-ripened cheese.</title>
        <authorList>
            <consortium name="US DOE Joint Genome Institute (JGI-PGF)"/>
            <person name="Walter F."/>
            <person name="Albersmeier A."/>
            <person name="Kalinowski J."/>
            <person name="Ruckert C."/>
        </authorList>
    </citation>
    <scope>NUCLEOTIDE SEQUENCE</scope>
    <source>
        <strain evidence="3">KCTC 42097</strain>
    </source>
</reference>
<name>A0A8J3DN37_9HYPH</name>
<dbReference type="Proteomes" id="UP000641137">
    <property type="component" value="Unassembled WGS sequence"/>
</dbReference>
<dbReference type="RefSeq" id="WP_189488483.1">
    <property type="nucleotide sequence ID" value="NZ_BMZO01000003.1"/>
</dbReference>
<evidence type="ECO:0000256" key="1">
    <source>
        <dbReference type="SAM" id="MobiDB-lite"/>
    </source>
</evidence>
<evidence type="ECO:0000313" key="4">
    <source>
        <dbReference type="Proteomes" id="UP000641137"/>
    </source>
</evidence>